<evidence type="ECO:0000259" key="8">
    <source>
        <dbReference type="Pfam" id="PF02503"/>
    </source>
</evidence>
<evidence type="ECO:0000256" key="6">
    <source>
        <dbReference type="HAMAP-Rule" id="MF_00347"/>
    </source>
</evidence>
<comment type="cofactor">
    <cofactor evidence="6">
        <name>Mg(2+)</name>
        <dbReference type="ChEBI" id="CHEBI:18420"/>
    </cofactor>
</comment>
<feature type="domain" description="Polyphosphate kinase C-terminal" evidence="11">
    <location>
        <begin position="342"/>
        <end position="510"/>
    </location>
</feature>
<evidence type="ECO:0000256" key="1">
    <source>
        <dbReference type="ARBA" id="ARBA00022553"/>
    </source>
</evidence>
<dbReference type="NCBIfam" id="NF003917">
    <property type="entry name" value="PRK05443.1-1"/>
    <property type="match status" value="1"/>
</dbReference>
<dbReference type="Pfam" id="PF13089">
    <property type="entry name" value="PP_kinase_N"/>
    <property type="match status" value="1"/>
</dbReference>
<dbReference type="AlphaFoldDB" id="A0A327WN49"/>
<protein>
    <recommendedName>
        <fullName evidence="6 7">Polyphosphate kinase</fullName>
        <ecNumber evidence="6 7">2.7.4.1</ecNumber>
    </recommendedName>
    <alternativeName>
        <fullName evidence="6">ATP-polyphosphate phosphotransferase</fullName>
    </alternativeName>
    <alternativeName>
        <fullName evidence="6">Polyphosphoric acid kinase</fullName>
    </alternativeName>
</protein>
<dbReference type="GO" id="GO:0005524">
    <property type="term" value="F:ATP binding"/>
    <property type="evidence" value="ECO:0007669"/>
    <property type="project" value="UniProtKB-KW"/>
</dbReference>
<dbReference type="CDD" id="cd09164">
    <property type="entry name" value="PLDc_EcPPK1_C1_like"/>
    <property type="match status" value="1"/>
</dbReference>
<keyword evidence="4 6" id="KW-0418">Kinase</keyword>
<dbReference type="GO" id="GO:0008976">
    <property type="term" value="F:polyphosphate kinase activity"/>
    <property type="evidence" value="ECO:0007669"/>
    <property type="project" value="UniProtKB-UniRule"/>
</dbReference>
<gene>
    <name evidence="6" type="primary">ppk</name>
    <name evidence="12" type="ORF">LX87_04537</name>
</gene>
<comment type="PTM">
    <text evidence="6 7">An intermediate of this reaction is the autophosphorylated ppk in which a phosphate is covalently linked to a histidine residue through a N-P bond.</text>
</comment>
<dbReference type="Gene3D" id="3.30.870.10">
    <property type="entry name" value="Endonuclease Chain A"/>
    <property type="match status" value="2"/>
</dbReference>
<evidence type="ECO:0000256" key="2">
    <source>
        <dbReference type="ARBA" id="ARBA00022679"/>
    </source>
</evidence>
<name>A0A327WN49_LARAB</name>
<dbReference type="NCBIfam" id="TIGR03705">
    <property type="entry name" value="poly_P_kin"/>
    <property type="match status" value="1"/>
</dbReference>
<keyword evidence="6" id="KW-0460">Magnesium</keyword>
<dbReference type="Pfam" id="PF13090">
    <property type="entry name" value="PP_kinase_C"/>
    <property type="match status" value="1"/>
</dbReference>
<dbReference type="Proteomes" id="UP000248790">
    <property type="component" value="Unassembled WGS sequence"/>
</dbReference>
<dbReference type="InterPro" id="IPR024953">
    <property type="entry name" value="PP_kinase_middle"/>
</dbReference>
<evidence type="ECO:0000313" key="13">
    <source>
        <dbReference type="Proteomes" id="UP000248790"/>
    </source>
</evidence>
<dbReference type="Gene3D" id="3.30.1840.10">
    <property type="entry name" value="Polyphosphate kinase middle domain"/>
    <property type="match status" value="1"/>
</dbReference>
<feature type="binding site" evidence="6">
    <location>
        <position position="385"/>
    </location>
    <ligand>
        <name>Mg(2+)</name>
        <dbReference type="ChEBI" id="CHEBI:18420"/>
    </ligand>
</feature>
<feature type="binding site" evidence="6">
    <location>
        <position position="607"/>
    </location>
    <ligand>
        <name>ATP</name>
        <dbReference type="ChEBI" id="CHEBI:30616"/>
    </ligand>
</feature>
<evidence type="ECO:0000256" key="3">
    <source>
        <dbReference type="ARBA" id="ARBA00022741"/>
    </source>
</evidence>
<accession>A0A327WN49</accession>
<dbReference type="GO" id="GO:0009358">
    <property type="term" value="C:polyphosphate kinase complex"/>
    <property type="evidence" value="ECO:0007669"/>
    <property type="project" value="InterPro"/>
</dbReference>
<feature type="domain" description="Polyphosphate kinase C-terminal" evidence="10">
    <location>
        <begin position="518"/>
        <end position="689"/>
    </location>
</feature>
<dbReference type="InterPro" id="IPR036832">
    <property type="entry name" value="PPK_N_dom_sf"/>
</dbReference>
<evidence type="ECO:0000259" key="10">
    <source>
        <dbReference type="Pfam" id="PF13090"/>
    </source>
</evidence>
<evidence type="ECO:0000259" key="11">
    <source>
        <dbReference type="Pfam" id="PF17941"/>
    </source>
</evidence>
<feature type="binding site" evidence="6">
    <location>
        <position position="483"/>
    </location>
    <ligand>
        <name>ATP</name>
        <dbReference type="ChEBI" id="CHEBI:30616"/>
    </ligand>
</feature>
<comment type="function">
    <text evidence="6 7">Catalyzes the reversible transfer of the terminal phosphate of ATP to form a long-chain polyphosphate (polyP).</text>
</comment>
<dbReference type="Pfam" id="PF02503">
    <property type="entry name" value="PP_kinase"/>
    <property type="match status" value="1"/>
</dbReference>
<keyword evidence="13" id="KW-1185">Reference proteome</keyword>
<evidence type="ECO:0000256" key="4">
    <source>
        <dbReference type="ARBA" id="ARBA00022777"/>
    </source>
</evidence>
<dbReference type="GO" id="GO:0006799">
    <property type="term" value="P:polyphosphate biosynthetic process"/>
    <property type="evidence" value="ECO:0007669"/>
    <property type="project" value="UniProtKB-UniRule"/>
</dbReference>
<feature type="binding site" evidence="6">
    <location>
        <position position="44"/>
    </location>
    <ligand>
        <name>ATP</name>
        <dbReference type="ChEBI" id="CHEBI:30616"/>
    </ligand>
</feature>
<keyword evidence="3 6" id="KW-0547">Nucleotide-binding</keyword>
<reference evidence="12 13" key="1">
    <citation type="submission" date="2018-06" db="EMBL/GenBank/DDBJ databases">
        <title>Genomic Encyclopedia of Archaeal and Bacterial Type Strains, Phase II (KMG-II): from individual species to whole genera.</title>
        <authorList>
            <person name="Goeker M."/>
        </authorList>
    </citation>
    <scope>NUCLEOTIDE SEQUENCE [LARGE SCALE GENOMIC DNA]</scope>
    <source>
        <strain evidence="12 13">DSM 21851</strain>
    </source>
</reference>
<dbReference type="PANTHER" id="PTHR30218">
    <property type="entry name" value="POLYPHOSPHATE KINASE"/>
    <property type="match status" value="1"/>
</dbReference>
<feature type="binding site" evidence="6">
    <location>
        <position position="579"/>
    </location>
    <ligand>
        <name>ATP</name>
        <dbReference type="ChEBI" id="CHEBI:30616"/>
    </ligand>
</feature>
<dbReference type="EC" id="2.7.4.1" evidence="6 7"/>
<sequence length="700" mass="80216">MEILPYLNRDVSWLSFNERVLDEASDPDVPLANRVKFLAIYSSNLDEFFRVRVAALRSLSALPEKKQRQLPFDPQEVLSEIAQLVGRQRQRFDELFEGELVPILKQSKVVIYQNEPFLDVHQQEAADLFHSTVLAYLQPVFVGTHRRMKRRDRLPLLESQSLYFALSMRPHQGAALPDTVSPDDIVMAYLNVPKENVSRFVELSPVDGVAYFAFLDDIIRANLSRVFPGYQILGCYSFKLNRAEDLNIDDEFRGNLVKKIKDQLARRKTAPPVRFLYDEAMPPNLLERFVNLFRLQEEDLMAAGRYLNLSDLMKLPLAKQAGLTVPVLPALPCRELDGFESMLEAIGQRDRLLHFPYQSYSYVLRFFNEAAIDPLVYSIQVALYRIAADSVIANALMSAARNGKRVTVFVEVKARYDEANNLRWAKAMKKAGVNIIYSLPGVKVHAKIALVKRRSATAQGRRKSERYAYLSTGNFNEVTAEVYTDHGLFTSHAGMVKDLEKVFAYLKKQKPISRLNHLLVAPVNLQQHYLRLIEREMDLARQGKEARLVIKVNGLEDAVMINRLYAASQVGVQVRLIIRGVCCLLPGVPGISEGVEVIRLVDQFLEHSRVAFFNNDGQPQIYLASADWMNRNLYHRIEVGFPIYDPALREEIFQLLDFQLNDTLKIRQIDEQGQNQTVEPSHKPAVRAQLAMYNWLKQYR</sequence>
<dbReference type="HAMAP" id="MF_00347">
    <property type="entry name" value="Polyphosphate_kinase"/>
    <property type="match status" value="1"/>
</dbReference>
<dbReference type="SUPFAM" id="SSF143724">
    <property type="entry name" value="PHP14-like"/>
    <property type="match status" value="1"/>
</dbReference>
<keyword evidence="5 6" id="KW-0067">ATP-binding</keyword>
<comment type="catalytic activity">
    <reaction evidence="6 7">
        <text>[phosphate](n) + ATP = [phosphate](n+1) + ADP</text>
        <dbReference type="Rhea" id="RHEA:19573"/>
        <dbReference type="Rhea" id="RHEA-COMP:9859"/>
        <dbReference type="Rhea" id="RHEA-COMP:14280"/>
        <dbReference type="ChEBI" id="CHEBI:16838"/>
        <dbReference type="ChEBI" id="CHEBI:30616"/>
        <dbReference type="ChEBI" id="CHEBI:456216"/>
        <dbReference type="EC" id="2.7.4.1"/>
    </reaction>
</comment>
<dbReference type="EMBL" id="QLMC01000006">
    <property type="protein sequence ID" value="RAJ93025.1"/>
    <property type="molecule type" value="Genomic_DNA"/>
</dbReference>
<comment type="similarity">
    <text evidence="6 7">Belongs to the polyphosphate kinase 1 (PPK1) family.</text>
</comment>
<dbReference type="PANTHER" id="PTHR30218:SF0">
    <property type="entry name" value="POLYPHOSPHATE KINASE"/>
    <property type="match status" value="1"/>
</dbReference>
<dbReference type="SUPFAM" id="SSF140356">
    <property type="entry name" value="PPK N-terminal domain-like"/>
    <property type="match status" value="1"/>
</dbReference>
<evidence type="ECO:0000256" key="7">
    <source>
        <dbReference type="RuleBase" id="RU003800"/>
    </source>
</evidence>
<dbReference type="Gene3D" id="1.20.58.310">
    <property type="entry name" value="Polyphosphate kinase N-terminal domain"/>
    <property type="match status" value="1"/>
</dbReference>
<organism evidence="12 13">
    <name type="scientific">Larkinella arboricola</name>
    <dbReference type="NCBI Taxonomy" id="643671"/>
    <lineage>
        <taxon>Bacteria</taxon>
        <taxon>Pseudomonadati</taxon>
        <taxon>Bacteroidota</taxon>
        <taxon>Cytophagia</taxon>
        <taxon>Cytophagales</taxon>
        <taxon>Spirosomataceae</taxon>
        <taxon>Larkinella</taxon>
    </lineage>
</organism>
<dbReference type="InterPro" id="IPR025200">
    <property type="entry name" value="PPK_C_dom2"/>
</dbReference>
<dbReference type="GO" id="GO:0046872">
    <property type="term" value="F:metal ion binding"/>
    <property type="evidence" value="ECO:0007669"/>
    <property type="project" value="UniProtKB-KW"/>
</dbReference>
<feature type="binding site" evidence="6">
    <location>
        <position position="415"/>
    </location>
    <ligand>
        <name>Mg(2+)</name>
        <dbReference type="ChEBI" id="CHEBI:18420"/>
    </ligand>
</feature>
<dbReference type="InterPro" id="IPR041108">
    <property type="entry name" value="PP_kinase_C_1"/>
</dbReference>
<evidence type="ECO:0000259" key="9">
    <source>
        <dbReference type="Pfam" id="PF13089"/>
    </source>
</evidence>
<dbReference type="InterPro" id="IPR003414">
    <property type="entry name" value="PP_kinase"/>
</dbReference>
<dbReference type="OrthoDB" id="9761456at2"/>
<feature type="domain" description="Polyphosphate kinase N-terminal" evidence="9">
    <location>
        <begin position="6"/>
        <end position="111"/>
    </location>
</feature>
<feature type="domain" description="Polyphosphate kinase middle" evidence="8">
    <location>
        <begin position="122"/>
        <end position="315"/>
    </location>
</feature>
<keyword evidence="1 6" id="KW-0597">Phosphoprotein</keyword>
<evidence type="ECO:0000313" key="12">
    <source>
        <dbReference type="EMBL" id="RAJ93025.1"/>
    </source>
</evidence>
<dbReference type="Pfam" id="PF17941">
    <property type="entry name" value="PP_kinase_C_1"/>
    <property type="match status" value="1"/>
</dbReference>
<dbReference type="InterPro" id="IPR025198">
    <property type="entry name" value="PPK_N_dom"/>
</dbReference>
<dbReference type="SUPFAM" id="SSF56024">
    <property type="entry name" value="Phospholipase D/nuclease"/>
    <property type="match status" value="2"/>
</dbReference>
<keyword evidence="2 6" id="KW-0808">Transferase</keyword>
<evidence type="ECO:0000256" key="5">
    <source>
        <dbReference type="ARBA" id="ARBA00022840"/>
    </source>
</evidence>
<dbReference type="PIRSF" id="PIRSF015589">
    <property type="entry name" value="PP_kinase"/>
    <property type="match status" value="1"/>
</dbReference>
<feature type="active site" description="Phosphohistidine intermediate" evidence="6">
    <location>
        <position position="445"/>
    </location>
</feature>
<dbReference type="RefSeq" id="WP_111630567.1">
    <property type="nucleotide sequence ID" value="NZ_QLMC01000006.1"/>
</dbReference>
<comment type="caution">
    <text evidence="12">The sequence shown here is derived from an EMBL/GenBank/DDBJ whole genome shotgun (WGS) entry which is preliminary data.</text>
</comment>
<proteinExistence type="inferred from homology"/>
<keyword evidence="6" id="KW-0479">Metal-binding</keyword>
<dbReference type="InterPro" id="IPR036830">
    <property type="entry name" value="PP_kinase_middle_dom_sf"/>
</dbReference>